<feature type="domain" description="TonB-dependent receptor plug" evidence="12">
    <location>
        <begin position="113"/>
        <end position="236"/>
    </location>
</feature>
<dbReference type="Proteomes" id="UP000627292">
    <property type="component" value="Unassembled WGS sequence"/>
</dbReference>
<keyword evidence="2 8" id="KW-0813">Transport</keyword>
<evidence type="ECO:0000256" key="1">
    <source>
        <dbReference type="ARBA" id="ARBA00004571"/>
    </source>
</evidence>
<dbReference type="SUPFAM" id="SSF56935">
    <property type="entry name" value="Porins"/>
    <property type="match status" value="1"/>
</dbReference>
<dbReference type="Gene3D" id="2.40.170.20">
    <property type="entry name" value="TonB-dependent receptor, beta-barrel domain"/>
    <property type="match status" value="1"/>
</dbReference>
<keyword evidence="10" id="KW-0732">Signal</keyword>
<keyword evidence="5 9" id="KW-0798">TonB box</keyword>
<dbReference type="Pfam" id="PF07715">
    <property type="entry name" value="Plug"/>
    <property type="match status" value="1"/>
</dbReference>
<keyword evidence="14" id="KW-1185">Reference proteome</keyword>
<keyword evidence="6 8" id="KW-0472">Membrane</keyword>
<evidence type="ECO:0000256" key="8">
    <source>
        <dbReference type="PROSITE-ProRule" id="PRU01360"/>
    </source>
</evidence>
<dbReference type="GO" id="GO:0009279">
    <property type="term" value="C:cell outer membrane"/>
    <property type="evidence" value="ECO:0007669"/>
    <property type="project" value="UniProtKB-SubCell"/>
</dbReference>
<evidence type="ECO:0000256" key="4">
    <source>
        <dbReference type="ARBA" id="ARBA00022692"/>
    </source>
</evidence>
<dbReference type="Pfam" id="PF13715">
    <property type="entry name" value="CarbopepD_reg_2"/>
    <property type="match status" value="1"/>
</dbReference>
<name>A0A917IW78_9BACT</name>
<comment type="subcellular location">
    <subcellularLocation>
        <location evidence="1 8">Cell outer membrane</location>
        <topology evidence="1 8">Multi-pass membrane protein</topology>
    </subcellularLocation>
</comment>
<evidence type="ECO:0000256" key="2">
    <source>
        <dbReference type="ARBA" id="ARBA00022448"/>
    </source>
</evidence>
<dbReference type="InterPro" id="IPR000531">
    <property type="entry name" value="Beta-barrel_TonB"/>
</dbReference>
<dbReference type="EMBL" id="BMIB01000002">
    <property type="protein sequence ID" value="GGH63456.1"/>
    <property type="molecule type" value="Genomic_DNA"/>
</dbReference>
<keyword evidence="4 8" id="KW-0812">Transmembrane</keyword>
<dbReference type="NCBIfam" id="TIGR04056">
    <property type="entry name" value="OMP_RagA_SusC"/>
    <property type="match status" value="1"/>
</dbReference>
<keyword evidence="3 8" id="KW-1134">Transmembrane beta strand</keyword>
<dbReference type="InterPro" id="IPR023996">
    <property type="entry name" value="TonB-dep_OMP_SusC/RagA"/>
</dbReference>
<dbReference type="InterPro" id="IPR023997">
    <property type="entry name" value="TonB-dep_OMP_SusC/RagA_CS"/>
</dbReference>
<comment type="caution">
    <text evidence="13">The sequence shown here is derived from an EMBL/GenBank/DDBJ whole genome shotgun (WGS) entry which is preliminary data.</text>
</comment>
<dbReference type="InterPro" id="IPR036942">
    <property type="entry name" value="Beta-barrel_TonB_sf"/>
</dbReference>
<dbReference type="InterPro" id="IPR008969">
    <property type="entry name" value="CarboxyPept-like_regulatory"/>
</dbReference>
<protein>
    <submittedName>
        <fullName evidence="13">SusC/RagA family TonB-linked outer membrane protein</fullName>
    </submittedName>
</protein>
<dbReference type="InterPro" id="IPR037066">
    <property type="entry name" value="Plug_dom_sf"/>
</dbReference>
<sequence>MYRLLLCSFFFCATLAHGQDTVPVSGTIKDSTGQPVAGASIHVKNKTNGVNSGEDGSFRLQAANGSTLVISAVGYATQEVAVTGATPLLLVLKRQAAQLEEVVVTALGVKRAKRNLTYSTQEVKSDEILATKEANLVNTLAGKVSGMQVTSSSGAAGASSRVVIRGNISATGNNQALFVVDGIPINNDETSNIGGGAAGAGSNRAIDIDPNTIDNVNVLKGAAATALYGSAGANGVILITTKNGTAEKKPVITFTSDYSVGKAILPQRQRIWAQGTGGVFYNGEDQKTGQSWGPRMDTLKINGQPAVTYHPEDLFLRTAKTTQNALSVNGGNSNSSYFLSYSYLNQQGLQPKNEFKRHSIFAKYSAKIGKHFNSTFQLAYSNSNQNRLPEGASNGPLFVILVQPVSWNPYPVLASNGTPRMYRLGRNSPLWSLDNINNNSRVNRFLPVMTLNYTPTSWLTVTERVGADIFMEQDKYVEQASPAIGLPGQVRDQTILFRQFNHDFMVSANKQAGRFNMDVLLGNNIYSSYSQNIQLIANGVVIPGYNNQSTGAKLSSTEGNYLQRKVGFYAQANIDYNRMFILSLTGRYDGSSVLSKTKSFYPYGSAAGSFIFTQLMQPSRILSFGKVRLSYALVGNDGIPPYYLNTPFVRAERATGLSANPFPYNDRPGFLQATTVGNPNLQNETLREYEGGVEARFFNNRITFEGSYFYRKSFNGIISDVPISNATGYSATTINSAEIENRGIEIVLSGSAIKTKNFSWDATLNFTRIRNKVLKIQDGVNELGRLTVGQPYNIFKGQADKYNAQGQLMIDDNGLPLRTDNVIIGDVNPDWLAGFNNNFQYKQFNLSFFVDMKKGGDVQNDVEGAAIFNGTSIHTVNRDNMVVQGIRESDGQANKTSITAQQYWQSRPLSATIQDGTFIKLRTVSIGYNVKSSVLAGTPFKGASLIVTGRNLWIHSPNFTGGDPEASSYGSGNSTQGVYAFSTPTTRAFNFSLKLTF</sequence>
<evidence type="ECO:0000256" key="5">
    <source>
        <dbReference type="ARBA" id="ARBA00023077"/>
    </source>
</evidence>
<comment type="similarity">
    <text evidence="8 9">Belongs to the TonB-dependent receptor family.</text>
</comment>
<feature type="signal peptide" evidence="10">
    <location>
        <begin position="1"/>
        <end position="18"/>
    </location>
</feature>
<evidence type="ECO:0000313" key="14">
    <source>
        <dbReference type="Proteomes" id="UP000627292"/>
    </source>
</evidence>
<dbReference type="Pfam" id="PF00593">
    <property type="entry name" value="TonB_dep_Rec_b-barrel"/>
    <property type="match status" value="1"/>
</dbReference>
<proteinExistence type="inferred from homology"/>
<dbReference type="Gene3D" id="2.60.40.1120">
    <property type="entry name" value="Carboxypeptidase-like, regulatory domain"/>
    <property type="match status" value="1"/>
</dbReference>
<evidence type="ECO:0000256" key="3">
    <source>
        <dbReference type="ARBA" id="ARBA00022452"/>
    </source>
</evidence>
<dbReference type="InterPro" id="IPR012910">
    <property type="entry name" value="Plug_dom"/>
</dbReference>
<dbReference type="NCBIfam" id="TIGR04057">
    <property type="entry name" value="SusC_RagA_signa"/>
    <property type="match status" value="1"/>
</dbReference>
<gene>
    <name evidence="13" type="ORF">GCM10011379_14370</name>
</gene>
<evidence type="ECO:0000256" key="6">
    <source>
        <dbReference type="ARBA" id="ARBA00023136"/>
    </source>
</evidence>
<organism evidence="13 14">
    <name type="scientific">Filimonas zeae</name>
    <dbReference type="NCBI Taxonomy" id="1737353"/>
    <lineage>
        <taxon>Bacteria</taxon>
        <taxon>Pseudomonadati</taxon>
        <taxon>Bacteroidota</taxon>
        <taxon>Chitinophagia</taxon>
        <taxon>Chitinophagales</taxon>
        <taxon>Chitinophagaceae</taxon>
        <taxon>Filimonas</taxon>
    </lineage>
</organism>
<feature type="chain" id="PRO_5037931881" evidence="10">
    <location>
        <begin position="19"/>
        <end position="997"/>
    </location>
</feature>
<evidence type="ECO:0000259" key="11">
    <source>
        <dbReference type="Pfam" id="PF00593"/>
    </source>
</evidence>
<reference evidence="13" key="1">
    <citation type="journal article" date="2014" name="Int. J. Syst. Evol. Microbiol.">
        <title>Complete genome sequence of Corynebacterium casei LMG S-19264T (=DSM 44701T), isolated from a smear-ripened cheese.</title>
        <authorList>
            <consortium name="US DOE Joint Genome Institute (JGI-PGF)"/>
            <person name="Walter F."/>
            <person name="Albersmeier A."/>
            <person name="Kalinowski J."/>
            <person name="Ruckert C."/>
        </authorList>
    </citation>
    <scope>NUCLEOTIDE SEQUENCE</scope>
    <source>
        <strain evidence="13">CGMCC 1.15290</strain>
    </source>
</reference>
<evidence type="ECO:0000256" key="9">
    <source>
        <dbReference type="RuleBase" id="RU003357"/>
    </source>
</evidence>
<feature type="domain" description="TonB-dependent receptor-like beta-barrel" evidence="11">
    <location>
        <begin position="503"/>
        <end position="774"/>
    </location>
</feature>
<keyword evidence="7 8" id="KW-0998">Cell outer membrane</keyword>
<dbReference type="SUPFAM" id="SSF49464">
    <property type="entry name" value="Carboxypeptidase regulatory domain-like"/>
    <property type="match status" value="1"/>
</dbReference>
<evidence type="ECO:0000259" key="12">
    <source>
        <dbReference type="Pfam" id="PF07715"/>
    </source>
</evidence>
<reference evidence="13" key="2">
    <citation type="submission" date="2020-09" db="EMBL/GenBank/DDBJ databases">
        <authorList>
            <person name="Sun Q."/>
            <person name="Zhou Y."/>
        </authorList>
    </citation>
    <scope>NUCLEOTIDE SEQUENCE</scope>
    <source>
        <strain evidence="13">CGMCC 1.15290</strain>
    </source>
</reference>
<accession>A0A917IW78</accession>
<dbReference type="PROSITE" id="PS52016">
    <property type="entry name" value="TONB_DEPENDENT_REC_3"/>
    <property type="match status" value="1"/>
</dbReference>
<dbReference type="AlphaFoldDB" id="A0A917IW78"/>
<evidence type="ECO:0000313" key="13">
    <source>
        <dbReference type="EMBL" id="GGH63456.1"/>
    </source>
</evidence>
<dbReference type="Gene3D" id="2.170.130.10">
    <property type="entry name" value="TonB-dependent receptor, plug domain"/>
    <property type="match status" value="1"/>
</dbReference>
<dbReference type="InterPro" id="IPR039426">
    <property type="entry name" value="TonB-dep_rcpt-like"/>
</dbReference>
<evidence type="ECO:0000256" key="10">
    <source>
        <dbReference type="SAM" id="SignalP"/>
    </source>
</evidence>
<evidence type="ECO:0000256" key="7">
    <source>
        <dbReference type="ARBA" id="ARBA00023237"/>
    </source>
</evidence>